<feature type="non-terminal residue" evidence="2">
    <location>
        <position position="435"/>
    </location>
</feature>
<protein>
    <recommendedName>
        <fullName evidence="4">Geranylgeranyl pyrophosphate synthetase</fullName>
    </recommendedName>
</protein>
<evidence type="ECO:0000313" key="3">
    <source>
        <dbReference type="Proteomes" id="UP001215280"/>
    </source>
</evidence>
<comment type="caution">
    <text evidence="2">The sequence shown here is derived from an EMBL/GenBank/DDBJ whole genome shotgun (WGS) entry which is preliminary data.</text>
</comment>
<dbReference type="PANTHER" id="PTHR35179:SF2">
    <property type="entry name" value="START DOMAIN-CONTAINING PROTEIN"/>
    <property type="match status" value="1"/>
</dbReference>
<evidence type="ECO:0000256" key="1">
    <source>
        <dbReference type="SAM" id="MobiDB-lite"/>
    </source>
</evidence>
<dbReference type="EMBL" id="JARJLG010000011">
    <property type="protein sequence ID" value="KAJ7776845.1"/>
    <property type="molecule type" value="Genomic_DNA"/>
</dbReference>
<evidence type="ECO:0008006" key="4">
    <source>
        <dbReference type="Google" id="ProtNLM"/>
    </source>
</evidence>
<proteinExistence type="predicted"/>
<dbReference type="Proteomes" id="UP001215280">
    <property type="component" value="Unassembled WGS sequence"/>
</dbReference>
<feature type="region of interest" description="Disordered" evidence="1">
    <location>
        <begin position="1"/>
        <end position="30"/>
    </location>
</feature>
<reference evidence="2" key="1">
    <citation type="submission" date="2023-03" db="EMBL/GenBank/DDBJ databases">
        <title>Massive genome expansion in bonnet fungi (Mycena s.s.) driven by repeated elements and novel gene families across ecological guilds.</title>
        <authorList>
            <consortium name="Lawrence Berkeley National Laboratory"/>
            <person name="Harder C.B."/>
            <person name="Miyauchi S."/>
            <person name="Viragh M."/>
            <person name="Kuo A."/>
            <person name="Thoen E."/>
            <person name="Andreopoulos B."/>
            <person name="Lu D."/>
            <person name="Skrede I."/>
            <person name="Drula E."/>
            <person name="Henrissat B."/>
            <person name="Morin E."/>
            <person name="Kohler A."/>
            <person name="Barry K."/>
            <person name="LaButti K."/>
            <person name="Morin E."/>
            <person name="Salamov A."/>
            <person name="Lipzen A."/>
            <person name="Mereny Z."/>
            <person name="Hegedus B."/>
            <person name="Baldrian P."/>
            <person name="Stursova M."/>
            <person name="Weitz H."/>
            <person name="Taylor A."/>
            <person name="Grigoriev I.V."/>
            <person name="Nagy L.G."/>
            <person name="Martin F."/>
            <person name="Kauserud H."/>
        </authorList>
    </citation>
    <scope>NUCLEOTIDE SEQUENCE</scope>
    <source>
        <strain evidence="2">CBHHK188m</strain>
    </source>
</reference>
<keyword evidence="3" id="KW-1185">Reference proteome</keyword>
<evidence type="ECO:0000313" key="2">
    <source>
        <dbReference type="EMBL" id="KAJ7776845.1"/>
    </source>
</evidence>
<dbReference type="PANTHER" id="PTHR35179">
    <property type="entry name" value="PROTEIN CBG02620"/>
    <property type="match status" value="1"/>
</dbReference>
<dbReference type="AlphaFoldDB" id="A0AAD7K482"/>
<accession>A0AAD7K482</accession>
<name>A0AAD7K482_9AGAR</name>
<gene>
    <name evidence="2" type="ORF">DFH07DRAFT_877028</name>
</gene>
<organism evidence="2 3">
    <name type="scientific">Mycena maculata</name>
    <dbReference type="NCBI Taxonomy" id="230809"/>
    <lineage>
        <taxon>Eukaryota</taxon>
        <taxon>Fungi</taxon>
        <taxon>Dikarya</taxon>
        <taxon>Basidiomycota</taxon>
        <taxon>Agaricomycotina</taxon>
        <taxon>Agaricomycetes</taxon>
        <taxon>Agaricomycetidae</taxon>
        <taxon>Agaricales</taxon>
        <taxon>Marasmiineae</taxon>
        <taxon>Mycenaceae</taxon>
        <taxon>Mycena</taxon>
    </lineage>
</organism>
<sequence length="435" mass="48088">MYGSSPIRRGRGSSRFTNSAPSTPLPPDRDIMEGLRLAPLQTLPIPTTTSAAKPAVITDLDSIGSYNWVKATAPTIIVPGAYILSTSRLRITEYTSSLPGSPPEWQNKATPYQVPADVGLFFVDQNGFRFPSAMLLPLILAVDKTHEAGGSPAAFEWADHFDFVTDRNGLRKLMRWIDGADAELPPKDFRIDMQLAGRTVLFNRWEKRTRENYSGFTYGFNFEKASTDPALGCEESSGHHRIVKYDLNGLKMVVRFEVDACIPSGANASRPAQSIDDLVDSLAGINLSPMSSSSAPSPKSSNGLTIREGGAVVPHSSLVELTTRTERREAEFDWTDAYPQLFFSQTPHHFLAVHNRGRFVAVKKRKLGSPELRDVERTIQPSLKKLRAALDVIKDIVVKHGQRGRLTLVCRDGKLQVFERVSTASCLPDDVMARF</sequence>